<reference evidence="5 6" key="1">
    <citation type="submission" date="2017-05" db="EMBL/GenBank/DDBJ databases">
        <authorList>
            <person name="Song R."/>
            <person name="Chenine A.L."/>
            <person name="Ruprecht R.M."/>
        </authorList>
    </citation>
    <scope>NUCLEOTIDE SEQUENCE [LARGE SCALE GENOMIC DNA]</scope>
    <source>
        <strain evidence="5 6">DSM 26136</strain>
    </source>
</reference>
<evidence type="ECO:0000259" key="4">
    <source>
        <dbReference type="Pfam" id="PF13193"/>
    </source>
</evidence>
<evidence type="ECO:0008006" key="7">
    <source>
        <dbReference type="Google" id="ProtNLM"/>
    </source>
</evidence>
<organism evidence="5 6">
    <name type="scientific">Comamonas serinivorans</name>
    <dbReference type="NCBI Taxonomy" id="1082851"/>
    <lineage>
        <taxon>Bacteria</taxon>
        <taxon>Pseudomonadati</taxon>
        <taxon>Pseudomonadota</taxon>
        <taxon>Betaproteobacteria</taxon>
        <taxon>Burkholderiales</taxon>
        <taxon>Comamonadaceae</taxon>
        <taxon>Comamonas</taxon>
    </lineage>
</organism>
<dbReference type="InterPro" id="IPR045851">
    <property type="entry name" value="AMP-bd_C_sf"/>
</dbReference>
<dbReference type="RefSeq" id="WP_087284564.1">
    <property type="nucleotide sequence ID" value="NZ_CP021455.1"/>
</dbReference>
<dbReference type="PANTHER" id="PTHR43201:SF5">
    <property type="entry name" value="MEDIUM-CHAIN ACYL-COA LIGASE ACSF2, MITOCHONDRIAL"/>
    <property type="match status" value="1"/>
</dbReference>
<evidence type="ECO:0000313" key="6">
    <source>
        <dbReference type="Proteomes" id="UP000196138"/>
    </source>
</evidence>
<dbReference type="InterPro" id="IPR020845">
    <property type="entry name" value="AMP-binding_CS"/>
</dbReference>
<gene>
    <name evidence="5" type="ORF">CCO03_11075</name>
</gene>
<evidence type="ECO:0000313" key="5">
    <source>
        <dbReference type="EMBL" id="ARU06790.1"/>
    </source>
</evidence>
<keyword evidence="6" id="KW-1185">Reference proteome</keyword>
<dbReference type="Proteomes" id="UP000196138">
    <property type="component" value="Chromosome"/>
</dbReference>
<evidence type="ECO:0000256" key="2">
    <source>
        <dbReference type="ARBA" id="ARBA00022598"/>
    </source>
</evidence>
<dbReference type="GO" id="GO:0031956">
    <property type="term" value="F:medium-chain fatty acid-CoA ligase activity"/>
    <property type="evidence" value="ECO:0007669"/>
    <property type="project" value="TreeGrafter"/>
</dbReference>
<dbReference type="PANTHER" id="PTHR43201">
    <property type="entry name" value="ACYL-COA SYNTHETASE"/>
    <property type="match status" value="1"/>
</dbReference>
<dbReference type="SUPFAM" id="SSF56801">
    <property type="entry name" value="Acetyl-CoA synthetase-like"/>
    <property type="match status" value="1"/>
</dbReference>
<sequence>MSAPASLPASLAQHHATVHPYAGLDFNWLLDSRSSAHPDKTFLTWEPFQQADGSEGQAKAYTYAAFRDHVLATARALLAQGVKAGDTVLIHLDNCPEFLFAWCACARLGAVAVTTNTRSAPDELDYFASHSQAVGVISQTGLADRLPLGASSGLGWVVLLDDIGQQQTVPAQLPAHLTWAQFIARGEGRELPALPADPERSMSVQYTSGTTSRPKGVLFTHANALFSGRQNALHEGLQADDVHMIQMPLFHLNALGYSFLASLWAGASIVLQPRFSASRFWPVAVRNRCTWGSMVPFCLRAIHAQGPAPQHHFRMWGMGARDVPMALELGVQTLSWYGMTETISHAICSMPGLPSPLGSIGWASPAYDIRVLNDDGTPTAMGQTGHLRVRGRRGVSLFKEYLNNPEATASSFDEHGFFITGDRITLLPNGCMQFADRDKDMLKVGGENVAASEIERVIATVPGVAEAAIVGLKDPLRDELPVAFVLSTLPQAEHADLIERVLSTCRAKLADFKVPVQVHVVDELPRGTLEKVSKVTLRQRLQPAA</sequence>
<name>A0A1Y0ETQ7_9BURK</name>
<evidence type="ECO:0000259" key="3">
    <source>
        <dbReference type="Pfam" id="PF00501"/>
    </source>
</evidence>
<dbReference type="KEGG" id="cser:CCO03_11075"/>
<dbReference type="OrthoDB" id="9766486at2"/>
<dbReference type="GO" id="GO:0006631">
    <property type="term" value="P:fatty acid metabolic process"/>
    <property type="evidence" value="ECO:0007669"/>
    <property type="project" value="TreeGrafter"/>
</dbReference>
<keyword evidence="2" id="KW-0436">Ligase</keyword>
<feature type="domain" description="AMP-dependent synthetase/ligase" evidence="3">
    <location>
        <begin position="33"/>
        <end position="402"/>
    </location>
</feature>
<dbReference type="InterPro" id="IPR025110">
    <property type="entry name" value="AMP-bd_C"/>
</dbReference>
<dbReference type="InterPro" id="IPR042099">
    <property type="entry name" value="ANL_N_sf"/>
</dbReference>
<dbReference type="AlphaFoldDB" id="A0A1Y0ETQ7"/>
<protein>
    <recommendedName>
        <fullName evidence="7">ATP-dependent acyl-CoA ligase</fullName>
    </recommendedName>
</protein>
<accession>A0A1Y0ETQ7</accession>
<comment type="similarity">
    <text evidence="1">Belongs to the ATP-dependent AMP-binding enzyme family.</text>
</comment>
<evidence type="ECO:0000256" key="1">
    <source>
        <dbReference type="ARBA" id="ARBA00006432"/>
    </source>
</evidence>
<dbReference type="InterPro" id="IPR000873">
    <property type="entry name" value="AMP-dep_synth/lig_dom"/>
</dbReference>
<dbReference type="Pfam" id="PF00501">
    <property type="entry name" value="AMP-binding"/>
    <property type="match status" value="1"/>
</dbReference>
<dbReference type="Gene3D" id="3.40.50.12780">
    <property type="entry name" value="N-terminal domain of ligase-like"/>
    <property type="match status" value="1"/>
</dbReference>
<feature type="domain" description="AMP-binding enzyme C-terminal" evidence="4">
    <location>
        <begin position="453"/>
        <end position="526"/>
    </location>
</feature>
<dbReference type="Pfam" id="PF13193">
    <property type="entry name" value="AMP-binding_C"/>
    <property type="match status" value="1"/>
</dbReference>
<dbReference type="EMBL" id="CP021455">
    <property type="protein sequence ID" value="ARU06790.1"/>
    <property type="molecule type" value="Genomic_DNA"/>
</dbReference>
<dbReference type="PROSITE" id="PS00455">
    <property type="entry name" value="AMP_BINDING"/>
    <property type="match status" value="1"/>
</dbReference>
<proteinExistence type="inferred from homology"/>
<dbReference type="Gene3D" id="3.30.300.30">
    <property type="match status" value="1"/>
</dbReference>